<dbReference type="Gene3D" id="3.10.620.30">
    <property type="match status" value="1"/>
</dbReference>
<dbReference type="PANTHER" id="PTHR33490:SF6">
    <property type="entry name" value="SLL1049 PROTEIN"/>
    <property type="match status" value="1"/>
</dbReference>
<dbReference type="GO" id="GO:0008233">
    <property type="term" value="F:peptidase activity"/>
    <property type="evidence" value="ECO:0007669"/>
    <property type="project" value="UniProtKB-KW"/>
</dbReference>
<protein>
    <submittedName>
        <fullName evidence="2">Transglutaminase-like putative cysteine protease</fullName>
    </submittedName>
</protein>
<accession>A0A7Z0AZR7</accession>
<dbReference type="RefSeq" id="WP_179710040.1">
    <property type="nucleotide sequence ID" value="NZ_JACCAU010000001.1"/>
</dbReference>
<evidence type="ECO:0000313" key="3">
    <source>
        <dbReference type="Proteomes" id="UP000572540"/>
    </source>
</evidence>
<evidence type="ECO:0000259" key="1">
    <source>
        <dbReference type="SMART" id="SM00460"/>
    </source>
</evidence>
<keyword evidence="2" id="KW-0645">Protease</keyword>
<evidence type="ECO:0000313" key="2">
    <source>
        <dbReference type="EMBL" id="NYH14617.1"/>
    </source>
</evidence>
<dbReference type="SMART" id="SM00460">
    <property type="entry name" value="TGc"/>
    <property type="match status" value="1"/>
</dbReference>
<dbReference type="InterPro" id="IPR002931">
    <property type="entry name" value="Transglutaminase-like"/>
</dbReference>
<dbReference type="Proteomes" id="UP000572540">
    <property type="component" value="Unassembled WGS sequence"/>
</dbReference>
<dbReference type="InterPro" id="IPR038765">
    <property type="entry name" value="Papain-like_cys_pep_sf"/>
</dbReference>
<comment type="caution">
    <text evidence="2">The sequence shown here is derived from an EMBL/GenBank/DDBJ whole genome shotgun (WGS) entry which is preliminary data.</text>
</comment>
<reference evidence="2 3" key="1">
    <citation type="submission" date="2020-07" db="EMBL/GenBank/DDBJ databases">
        <title>Exploring microbial biodiversity for novel pathways involved in the catabolism of aromatic compounds derived from lignin.</title>
        <authorList>
            <person name="Elkins J."/>
        </authorList>
    </citation>
    <scope>NUCLEOTIDE SEQUENCE [LARGE SCALE GENOMIC DNA]</scope>
    <source>
        <strain evidence="2 3">H2C3B</strain>
    </source>
</reference>
<gene>
    <name evidence="2" type="ORF">GGD41_001845</name>
</gene>
<dbReference type="Pfam" id="PF08379">
    <property type="entry name" value="Bact_transglu_N"/>
    <property type="match status" value="1"/>
</dbReference>
<feature type="domain" description="Transglutaminase-like" evidence="1">
    <location>
        <begin position="158"/>
        <end position="222"/>
    </location>
</feature>
<sequence>MRIAIRHTSHYQYDQPVPYALQRLRLQPPSCPGQTVLDWQVSVDGVEPGISYVDGLGNQVSLVQYQRNVREIVVVAAGTVETEDRAGIFGAVDGLAPPWIFERDTPLTRAGKWVDALAADLRAEGPPLQALHAAMSTIHDRIVYRPGRRAVSEDAETVLLNGQGSSRDIAHVFIAVARALPLPARYVSGYLLMDGVANQTTRHAWAEVYLDGLGWVGFDAANNTCPDERYVRVAIGIDYRDAMPVSGVRTGQGTETLTVEISVSAAQGQGQSQSQSQL</sequence>
<name>A0A7Z0AZR7_9BURK</name>
<dbReference type="Pfam" id="PF01841">
    <property type="entry name" value="Transglut_core"/>
    <property type="match status" value="1"/>
</dbReference>
<dbReference type="EMBL" id="JACCAU010000001">
    <property type="protein sequence ID" value="NYH14617.1"/>
    <property type="molecule type" value="Genomic_DNA"/>
</dbReference>
<keyword evidence="2" id="KW-0378">Hydrolase</keyword>
<dbReference type="SUPFAM" id="SSF54001">
    <property type="entry name" value="Cysteine proteinases"/>
    <property type="match status" value="1"/>
</dbReference>
<dbReference type="GO" id="GO:0006508">
    <property type="term" value="P:proteolysis"/>
    <property type="evidence" value="ECO:0007669"/>
    <property type="project" value="UniProtKB-KW"/>
</dbReference>
<proteinExistence type="predicted"/>
<organism evidence="2 3">
    <name type="scientific">Paraburkholderia bryophila</name>
    <dbReference type="NCBI Taxonomy" id="420952"/>
    <lineage>
        <taxon>Bacteria</taxon>
        <taxon>Pseudomonadati</taxon>
        <taxon>Pseudomonadota</taxon>
        <taxon>Betaproteobacteria</taxon>
        <taxon>Burkholderiales</taxon>
        <taxon>Burkholderiaceae</taxon>
        <taxon>Paraburkholderia</taxon>
    </lineage>
</organism>
<dbReference type="AlphaFoldDB" id="A0A7Z0AZR7"/>
<dbReference type="PANTHER" id="PTHR33490">
    <property type="entry name" value="BLR5614 PROTEIN-RELATED"/>
    <property type="match status" value="1"/>
</dbReference>
<dbReference type="InterPro" id="IPR013589">
    <property type="entry name" value="Bac_transglu_N"/>
</dbReference>